<evidence type="ECO:0000313" key="2">
    <source>
        <dbReference type="Proteomes" id="UP001165189"/>
    </source>
</evidence>
<sequence length="159" mass="17633">MGPDGTEVLQDVLCLPRDAHGLWGKARFALKPVQMSVDSKVLTCAVFLDALKKTQEAQRYDLERSKGGEHWGCAVPGIRLNRLPRGAPLVSTAYGQSWNIVHEGYYAFVEEQLARSRPWLVNMNTGDSLSAGSFNLEVGSLRFIGDTNKVVDFYSTRVD</sequence>
<evidence type="ECO:0000313" key="1">
    <source>
        <dbReference type="EMBL" id="GMG48123.1"/>
    </source>
</evidence>
<dbReference type="Proteomes" id="UP001165189">
    <property type="component" value="Unassembled WGS sequence"/>
</dbReference>
<protein>
    <submittedName>
        <fullName evidence="1">Unnamed protein product</fullName>
    </submittedName>
</protein>
<comment type="caution">
    <text evidence="1">The sequence shown here is derived from an EMBL/GenBank/DDBJ whole genome shotgun (WGS) entry which is preliminary data.</text>
</comment>
<keyword evidence="2" id="KW-1185">Reference proteome</keyword>
<proteinExistence type="predicted"/>
<accession>A0ABQ6KYY2</accession>
<dbReference type="EMBL" id="BSYB01000027">
    <property type="protein sequence ID" value="GMG48123.1"/>
    <property type="molecule type" value="Genomic_DNA"/>
</dbReference>
<reference evidence="1" key="1">
    <citation type="submission" date="2023-04" db="EMBL/GenBank/DDBJ databases">
        <title>Aspergillus oryzae var. brunneus NBRC 4377.</title>
        <authorList>
            <person name="Ichikawa N."/>
            <person name="Sato H."/>
            <person name="Tonouchi N."/>
        </authorList>
    </citation>
    <scope>NUCLEOTIDE SEQUENCE</scope>
    <source>
        <strain evidence="1">NBRC 4377</strain>
    </source>
</reference>
<gene>
    <name evidence="1" type="ORF">Aory05_000682900</name>
</gene>
<name>A0ABQ6KYY2_ASPOZ</name>
<organism evidence="1 2">
    <name type="scientific">Aspergillus oryzae var. brunneus</name>
    <dbReference type="NCBI Taxonomy" id="332754"/>
    <lineage>
        <taxon>Eukaryota</taxon>
        <taxon>Fungi</taxon>
        <taxon>Dikarya</taxon>
        <taxon>Ascomycota</taxon>
        <taxon>Pezizomycotina</taxon>
        <taxon>Eurotiomycetes</taxon>
        <taxon>Eurotiomycetidae</taxon>
        <taxon>Eurotiales</taxon>
        <taxon>Aspergillaceae</taxon>
        <taxon>Aspergillus</taxon>
        <taxon>Aspergillus subgen. Circumdati</taxon>
    </lineage>
</organism>